<reference evidence="2 3" key="1">
    <citation type="submission" date="2023-10" db="EMBL/GenBank/DDBJ databases">
        <title>Genomes of two closely related lineages of the louse Polyplax serrata with different host specificities.</title>
        <authorList>
            <person name="Martinu J."/>
            <person name="Tarabai H."/>
            <person name="Stefka J."/>
            <person name="Hypsa V."/>
        </authorList>
    </citation>
    <scope>NUCLEOTIDE SEQUENCE [LARGE SCALE GENOMIC DNA]</scope>
    <source>
        <strain evidence="2">HR10_N</strain>
    </source>
</reference>
<name>A0AAN8Q6M7_POLSC</name>
<dbReference type="EMBL" id="JAWJWE010000003">
    <property type="protein sequence ID" value="KAK6639688.1"/>
    <property type="molecule type" value="Genomic_DNA"/>
</dbReference>
<gene>
    <name evidence="2" type="ORF">RUM43_007962</name>
</gene>
<dbReference type="AlphaFoldDB" id="A0AAN8Q6M7"/>
<sequence>MTSKKGEKEEQRKFSFEDTSPSPRTAVAAAEAQNVVGPRRGWCHVQAKRVFQGQFRVALGPRVHKGTRGQGRTERVPSWFLGPPATDSGLSAFIKSVG</sequence>
<feature type="region of interest" description="Disordered" evidence="1">
    <location>
        <begin position="1"/>
        <end position="32"/>
    </location>
</feature>
<evidence type="ECO:0000313" key="3">
    <source>
        <dbReference type="Proteomes" id="UP001372834"/>
    </source>
</evidence>
<proteinExistence type="predicted"/>
<accession>A0AAN8Q6M7</accession>
<dbReference type="Proteomes" id="UP001372834">
    <property type="component" value="Unassembled WGS sequence"/>
</dbReference>
<comment type="caution">
    <text evidence="2">The sequence shown here is derived from an EMBL/GenBank/DDBJ whole genome shotgun (WGS) entry which is preliminary data.</text>
</comment>
<evidence type="ECO:0000313" key="2">
    <source>
        <dbReference type="EMBL" id="KAK6639688.1"/>
    </source>
</evidence>
<organism evidence="2 3">
    <name type="scientific">Polyplax serrata</name>
    <name type="common">Common mouse louse</name>
    <dbReference type="NCBI Taxonomy" id="468196"/>
    <lineage>
        <taxon>Eukaryota</taxon>
        <taxon>Metazoa</taxon>
        <taxon>Ecdysozoa</taxon>
        <taxon>Arthropoda</taxon>
        <taxon>Hexapoda</taxon>
        <taxon>Insecta</taxon>
        <taxon>Pterygota</taxon>
        <taxon>Neoptera</taxon>
        <taxon>Paraneoptera</taxon>
        <taxon>Psocodea</taxon>
        <taxon>Troctomorpha</taxon>
        <taxon>Phthiraptera</taxon>
        <taxon>Anoplura</taxon>
        <taxon>Polyplacidae</taxon>
        <taxon>Polyplax</taxon>
    </lineage>
</organism>
<evidence type="ECO:0000256" key="1">
    <source>
        <dbReference type="SAM" id="MobiDB-lite"/>
    </source>
</evidence>
<feature type="compositionally biased region" description="Basic and acidic residues" evidence="1">
    <location>
        <begin position="1"/>
        <end position="16"/>
    </location>
</feature>
<protein>
    <submittedName>
        <fullName evidence="2">Uncharacterized protein</fullName>
    </submittedName>
</protein>